<evidence type="ECO:0000256" key="7">
    <source>
        <dbReference type="ARBA" id="ARBA00022801"/>
    </source>
</evidence>
<evidence type="ECO:0000256" key="3">
    <source>
        <dbReference type="ARBA" id="ARBA00012562"/>
    </source>
</evidence>
<keyword evidence="7" id="KW-0378">Hydrolase</keyword>
<comment type="similarity">
    <text evidence="2">Belongs to the nuclease type I family.</text>
</comment>
<evidence type="ECO:0000313" key="11">
    <source>
        <dbReference type="RefSeq" id="XP_027077501.1"/>
    </source>
</evidence>
<dbReference type="RefSeq" id="XP_027108311.1">
    <property type="nucleotide sequence ID" value="XM_027252510.1"/>
</dbReference>
<dbReference type="OrthoDB" id="1704249at2759"/>
<sequence length="177" mass="20911">MLLPDYVNGDLSALCVWPDQPMHVGFTSDEGGNTINLRWFRHKSNLHHVWDREIILTAAADYYGKEVDLLEQDIESNFTDGIWSDDLDSWRDCSDLHTCVTKYAAESINIACKWGYKGVEAGETLSDDYFNSRLPLTWMKLMLRCEEYNMRLMMKMKWKMKMRKMEWKMMVQIMMVV</sequence>
<dbReference type="PANTHER" id="PTHR33146:SF14">
    <property type="entry name" value="ENDONUCLEASE 1"/>
    <property type="match status" value="1"/>
</dbReference>
<dbReference type="Proteomes" id="UP001652660">
    <property type="component" value="Chromosome 7c"/>
</dbReference>
<evidence type="ECO:0000256" key="2">
    <source>
        <dbReference type="ARBA" id="ARBA00009547"/>
    </source>
</evidence>
<dbReference type="GO" id="GO:0004521">
    <property type="term" value="F:RNA endonuclease activity"/>
    <property type="evidence" value="ECO:0007669"/>
    <property type="project" value="UniProtKB-ARBA"/>
</dbReference>
<dbReference type="GO" id="GO:0000014">
    <property type="term" value="F:single-stranded DNA endodeoxyribonuclease activity"/>
    <property type="evidence" value="ECO:0007669"/>
    <property type="project" value="UniProtKB-ARBA"/>
</dbReference>
<evidence type="ECO:0000313" key="10">
    <source>
        <dbReference type="Proteomes" id="UP001652660"/>
    </source>
</evidence>
<reference evidence="11 12" key="2">
    <citation type="submission" date="2025-04" db="UniProtKB">
        <authorList>
            <consortium name="RefSeq"/>
        </authorList>
    </citation>
    <scope>IDENTIFICATION</scope>
    <source>
        <tissue evidence="11 12">Leaves</tissue>
    </source>
</reference>
<dbReference type="GeneID" id="113728040"/>
<accession>A0A6P6W179</accession>
<evidence type="ECO:0000256" key="1">
    <source>
        <dbReference type="ARBA" id="ARBA00000245"/>
    </source>
</evidence>
<dbReference type="AlphaFoldDB" id="A0A6P6W179"/>
<proteinExistence type="inferred from homology"/>
<keyword evidence="9" id="KW-0325">Glycoprotein</keyword>
<keyword evidence="6" id="KW-0255">Endonuclease</keyword>
<comment type="catalytic activity">
    <reaction evidence="1">
        <text>Endonucleolytic cleavage to 5'-phosphomononucleotide and 5'-phosphooligonucleotide end-products.</text>
        <dbReference type="EC" id="3.1.30.1"/>
    </reaction>
</comment>
<dbReference type="InterPro" id="IPR008947">
    <property type="entry name" value="PLipase_C/P1_nuclease_dom_sf"/>
</dbReference>
<evidence type="ECO:0000256" key="8">
    <source>
        <dbReference type="ARBA" id="ARBA00023157"/>
    </source>
</evidence>
<organism evidence="10 12">
    <name type="scientific">Coffea arabica</name>
    <name type="common">Arabian coffee</name>
    <dbReference type="NCBI Taxonomy" id="13443"/>
    <lineage>
        <taxon>Eukaryota</taxon>
        <taxon>Viridiplantae</taxon>
        <taxon>Streptophyta</taxon>
        <taxon>Embryophyta</taxon>
        <taxon>Tracheophyta</taxon>
        <taxon>Spermatophyta</taxon>
        <taxon>Magnoliopsida</taxon>
        <taxon>eudicotyledons</taxon>
        <taxon>Gunneridae</taxon>
        <taxon>Pentapetalae</taxon>
        <taxon>asterids</taxon>
        <taxon>lamiids</taxon>
        <taxon>Gentianales</taxon>
        <taxon>Rubiaceae</taxon>
        <taxon>Ixoroideae</taxon>
        <taxon>Gardenieae complex</taxon>
        <taxon>Bertiereae - Coffeeae clade</taxon>
        <taxon>Coffeeae</taxon>
        <taxon>Coffea</taxon>
    </lineage>
</organism>
<dbReference type="GO" id="GO:0006308">
    <property type="term" value="P:DNA catabolic process"/>
    <property type="evidence" value="ECO:0007669"/>
    <property type="project" value="InterPro"/>
</dbReference>
<dbReference type="InterPro" id="IPR003154">
    <property type="entry name" value="S1/P1nuclease"/>
</dbReference>
<evidence type="ECO:0000256" key="9">
    <source>
        <dbReference type="ARBA" id="ARBA00023180"/>
    </source>
</evidence>
<dbReference type="PANTHER" id="PTHR33146">
    <property type="entry name" value="ENDONUCLEASE 4"/>
    <property type="match status" value="1"/>
</dbReference>
<evidence type="ECO:0000256" key="5">
    <source>
        <dbReference type="ARBA" id="ARBA00022723"/>
    </source>
</evidence>
<gene>
    <name evidence="12" type="primary">LOC113728040</name>
    <name evidence="11" type="synonym">LOC113701172</name>
</gene>
<dbReference type="SUPFAM" id="SSF48537">
    <property type="entry name" value="Phospholipase C/P1 nuclease"/>
    <property type="match status" value="1"/>
</dbReference>
<keyword evidence="10" id="KW-1185">Reference proteome</keyword>
<evidence type="ECO:0000256" key="6">
    <source>
        <dbReference type="ARBA" id="ARBA00022759"/>
    </source>
</evidence>
<dbReference type="Proteomes" id="UP001652660">
    <property type="component" value="Chromosome 2c"/>
</dbReference>
<reference evidence="10" key="1">
    <citation type="journal article" date="2025" name="Foods">
        <title>Unveiling the Microbial Signatures of Arabica Coffee Cherries: Insights into Ripeness Specific Diversity, Functional Traits, and Implications for Quality and Safety.</title>
        <authorList>
            <consortium name="RefSeq"/>
            <person name="Tenea G.N."/>
            <person name="Cifuentes V."/>
            <person name="Reyes P."/>
            <person name="Cevallos-Vallejos M."/>
        </authorList>
    </citation>
    <scope>NUCLEOTIDE SEQUENCE [LARGE SCALE GENOMIC DNA]</scope>
</reference>
<dbReference type="GO" id="GO:0003676">
    <property type="term" value="F:nucleic acid binding"/>
    <property type="evidence" value="ECO:0007669"/>
    <property type="project" value="InterPro"/>
</dbReference>
<dbReference type="RefSeq" id="XP_027077501.1">
    <property type="nucleotide sequence ID" value="XM_027221700.1"/>
</dbReference>
<protein>
    <recommendedName>
        <fullName evidence="3">Aspergillus nuclease S1</fullName>
        <ecNumber evidence="3">3.1.30.1</ecNumber>
    </recommendedName>
</protein>
<evidence type="ECO:0000256" key="4">
    <source>
        <dbReference type="ARBA" id="ARBA00022722"/>
    </source>
</evidence>
<dbReference type="Pfam" id="PF02265">
    <property type="entry name" value="S1-P1_nuclease"/>
    <property type="match status" value="1"/>
</dbReference>
<evidence type="ECO:0000313" key="12">
    <source>
        <dbReference type="RefSeq" id="XP_027108311.1"/>
    </source>
</evidence>
<dbReference type="GO" id="GO:0046872">
    <property type="term" value="F:metal ion binding"/>
    <property type="evidence" value="ECO:0007669"/>
    <property type="project" value="UniProtKB-KW"/>
</dbReference>
<dbReference type="EC" id="3.1.30.1" evidence="3"/>
<keyword evidence="4" id="KW-0540">Nuclease</keyword>
<dbReference type="Gene3D" id="1.10.575.10">
    <property type="entry name" value="P1 Nuclease"/>
    <property type="match status" value="1"/>
</dbReference>
<keyword evidence="8" id="KW-1015">Disulfide bond</keyword>
<name>A0A6P6W179_COFAR</name>
<keyword evidence="5" id="KW-0479">Metal-binding</keyword>